<dbReference type="SMART" id="SM01349">
    <property type="entry name" value="TOG"/>
    <property type="match status" value="5"/>
</dbReference>
<dbReference type="GO" id="GO:0000922">
    <property type="term" value="C:spindle pole"/>
    <property type="evidence" value="ECO:0007669"/>
    <property type="project" value="UniProtKB-SubCell"/>
</dbReference>
<evidence type="ECO:0000313" key="16">
    <source>
        <dbReference type="Proteomes" id="UP000694866"/>
    </source>
</evidence>
<keyword evidence="7" id="KW-0677">Repeat</keyword>
<evidence type="ECO:0000256" key="11">
    <source>
        <dbReference type="ARBA" id="ARBA00023306"/>
    </source>
</evidence>
<evidence type="ECO:0000256" key="13">
    <source>
        <dbReference type="ARBA" id="ARBA00025722"/>
    </source>
</evidence>
<organism evidence="16 17">
    <name type="scientific">Fopius arisanus</name>
    <dbReference type="NCBI Taxonomy" id="64838"/>
    <lineage>
        <taxon>Eukaryota</taxon>
        <taxon>Metazoa</taxon>
        <taxon>Ecdysozoa</taxon>
        <taxon>Arthropoda</taxon>
        <taxon>Hexapoda</taxon>
        <taxon>Insecta</taxon>
        <taxon>Pterygota</taxon>
        <taxon>Neoptera</taxon>
        <taxon>Endopterygota</taxon>
        <taxon>Hymenoptera</taxon>
        <taxon>Apocrita</taxon>
        <taxon>Ichneumonoidea</taxon>
        <taxon>Braconidae</taxon>
        <taxon>Opiinae</taxon>
        <taxon>Fopius</taxon>
    </lineage>
</organism>
<keyword evidence="12" id="KW-0137">Centromere</keyword>
<evidence type="ECO:0000256" key="14">
    <source>
        <dbReference type="SAM" id="MobiDB-lite"/>
    </source>
</evidence>
<evidence type="ECO:0000256" key="8">
    <source>
        <dbReference type="ARBA" id="ARBA00022776"/>
    </source>
</evidence>
<feature type="compositionally biased region" description="Low complexity" evidence="14">
    <location>
        <begin position="1422"/>
        <end position="1437"/>
    </location>
</feature>
<dbReference type="InterPro" id="IPR048491">
    <property type="entry name" value="XMAP215_CLASP_TOG"/>
</dbReference>
<evidence type="ECO:0000256" key="3">
    <source>
        <dbReference type="ARBA" id="ARBA00004647"/>
    </source>
</evidence>
<feature type="compositionally biased region" description="Low complexity" evidence="14">
    <location>
        <begin position="520"/>
        <end position="552"/>
    </location>
</feature>
<dbReference type="PANTHER" id="PTHR12609">
    <property type="entry name" value="MICROTUBULE ASSOCIATED PROTEIN XMAP215"/>
    <property type="match status" value="1"/>
</dbReference>
<dbReference type="GO" id="GO:0061863">
    <property type="term" value="F:microtubule plus end polymerase"/>
    <property type="evidence" value="ECO:0007669"/>
    <property type="project" value="InterPro"/>
</dbReference>
<keyword evidence="11" id="KW-0131">Cell cycle</keyword>
<accession>A0A9R1UBQ0</accession>
<dbReference type="GO" id="GO:0000776">
    <property type="term" value="C:kinetochore"/>
    <property type="evidence" value="ECO:0007669"/>
    <property type="project" value="UniProtKB-KW"/>
</dbReference>
<keyword evidence="10" id="KW-0206">Cytoskeleton</keyword>
<feature type="compositionally biased region" description="Acidic residues" evidence="14">
    <location>
        <begin position="1438"/>
        <end position="1457"/>
    </location>
</feature>
<feature type="domain" description="TOG" evidence="15">
    <location>
        <begin position="845"/>
        <end position="1080"/>
    </location>
</feature>
<dbReference type="SUPFAM" id="SSF48371">
    <property type="entry name" value="ARM repeat"/>
    <property type="match status" value="2"/>
</dbReference>
<evidence type="ECO:0000256" key="1">
    <source>
        <dbReference type="ARBA" id="ARBA00004300"/>
    </source>
</evidence>
<dbReference type="GO" id="GO:0046785">
    <property type="term" value="P:microtubule polymerization"/>
    <property type="evidence" value="ECO:0007669"/>
    <property type="project" value="InterPro"/>
</dbReference>
<dbReference type="Pfam" id="PF21041">
    <property type="entry name" value="XMAP215_CLASP_TOG"/>
    <property type="match status" value="4"/>
</dbReference>
<feature type="region of interest" description="Disordered" evidence="14">
    <location>
        <begin position="1422"/>
        <end position="1480"/>
    </location>
</feature>
<sequence>MEEETEFTKLPLEDRVVHKSWKARVHGYEECTKKFGCIDDEKSPEWNKFLGLIKKFVVDSNAAAQEKGMEAALVYVENAACAGKAVGEVMSGIVNKCIAAPKAKTRDLAVQLSLMFMEIEKHETVQEELLKGTEAKYPKIVAACINTLTLSLREFGPKVINVKPLVKKIAGFLEDRDKAVREEGKTLVIEIYRWIGAPIKQQLNSLKPVQLTELEAEFSKLGDDKAQPNRYLRSQKPKEICVSETGGGDGEGEENEEDEEDGGGGNDIDPYDLLDPVDILSKLPKDFYEKLEAKKWQERKEALEALEALLKSPKLESGDYGELVRVLKKIVSKDSNVVVVTLAGKGLAGLASGLKKKFQPYACACLPALLEKFKEKKPTVVAVLREAVDAIFLSITIEAILEDSIAALENKNPAVKAETSAFLARCFSRTPPPSLTKKLLKAYSGALLKTLNESDPTVRDNSAEALGTILKLVGEKAMTPFLGDIDNLKMAKIKECAEKAVIVVKISGPKKSERPTTAPAKIESSSSGAASKAKRANTTTTKKSAPGVKKPAGPGGAANGKKPAASKILQQEKDLPSELVDEIAAETLPPEILSGLVDANWKTRLQAVEQLSDFIKQKEPVEIPTQVIVRTLGKKPGFKDTNFQVLKQRLEVVKILAEGYTFSVTTSGYCIMDITEKLGDAKNNSVAADALSAIAEATSFEHVANEAIGFAFNQKNPKVQQETLLWLSNGLLEFGCTANVKVMMDSIKKGVTATNPSVRTSAITLVGTLHLFMGKSVLMFFESEKSALKQQIEQECEKRSGEVPPAPTRGPKSKVKSKAANGKAVNDVEDDDNYGDDNGPSDLNDLLPRVDISSQITEALIAELGDKNWKVRNEGLMKVSSILNDAKFIKGSIGELPRALAPRLTDSNTKIAQAVLGICEKLAIAMGSPVKQHIRALFPGFIQCLGDSKNWIRTAAITCINTWGDQCGYKEFFDGEIIGDALKAGSPALRAELWNWLAQKLPLIPVKQISKEELMACLPHLYSNLEDRNSDVRKNAQEAVLGFMIHLSYDGMVRQTEKLKPSSKSGVIASLDKARPNLPMKPLPSKKAPEESQKTVKSGGAMKAAGKTIVKPKSGNASKQNSARKKEEDVDTSPLLAINNLKHQRVIDEQKLKVLKWNFTTPREEFVELLKELMGSAGVNKSLIANMFHADFRYHLKAIETLTEDLQDNSKALVSNLDLILKWLTLRFFDTNTSVLMKGLDYLQTVFNLLIQDQYHMLENEAASFIPYLIIKIGDPKDAVRNGVRALFKQIALVYPVSKLFSYVMEGLKSKNARQRTECLDQLSSLIENYGVTICQPSPSAALREIAKQIADRDNSVRNAALNCIVQAYFLEGERVYKLIGQISEKDMSLLEERIKRAGKNRPLKSASSNRISSAPSGIHHAVAAPTPANAGGNADESGPDDDIDNEDDVQDDLIESPEERHVEQSTEISVSNEDRVEERPNYTVKSPILVNDGKVTIDENDPENRGTIDVNANRDSEKTYTSPISKSKVSGPFGLDMDFLKKLEENAPARWKIPQLTDLNWDPNETVNTLNHPPANVIPITSPRIITTRSSLVSPVSTPVSKEDSLERSIIAMTNTELSAAILAMNTMEAIIKSPQASMMQSKEDKFIHAINMQLKMLQTYPTVDDPEVAKGFRIAFVVTLSFYDTGFLGKNVSLQELKELVHQMLILLAENKLSHLSQADAYIRVVNSIVVKTIDHSNHTTIMCVLIKLLHSCAESKVAPKYEELVMKCLWKIVKTMPNWVGDLDYDTILLEVHHFFKDYPSSWWKKRSSDMPLRTIKTVLHSITKIKGASILNHLTKINNTHESELKNYLNRLLETVKPDDINSGTRTITKQKHLSKVTHAQLSEIFKKIGSKHHTQEGLAQLYDFKLQHPEADVQPFLVKSHQFFQDFIEQGLRDIDQARRNQNVNLQGNQYESPIHAPVSITEERASMDPLQRLEKLRALEAKYHANAPSHSNPT</sequence>
<dbReference type="KEGG" id="fas:105273777"/>
<evidence type="ECO:0000256" key="12">
    <source>
        <dbReference type="ARBA" id="ARBA00023328"/>
    </source>
</evidence>
<dbReference type="InterPro" id="IPR045110">
    <property type="entry name" value="XMAP215"/>
</dbReference>
<protein>
    <submittedName>
        <fullName evidence="17">Cytoskeleton-associated protein 5 isoform X1</fullName>
    </submittedName>
</protein>
<feature type="region of interest" description="Disordered" evidence="14">
    <location>
        <begin position="796"/>
        <end position="842"/>
    </location>
</feature>
<feature type="domain" description="TOG" evidence="15">
    <location>
        <begin position="1"/>
        <end position="227"/>
    </location>
</feature>
<dbReference type="InterPro" id="IPR011989">
    <property type="entry name" value="ARM-like"/>
</dbReference>
<dbReference type="GO" id="GO:0051010">
    <property type="term" value="F:microtubule plus-end binding"/>
    <property type="evidence" value="ECO:0007669"/>
    <property type="project" value="InterPro"/>
</dbReference>
<dbReference type="Pfam" id="PF12348">
    <property type="entry name" value="CLASP_N"/>
    <property type="match status" value="1"/>
</dbReference>
<keyword evidence="4" id="KW-0158">Chromosome</keyword>
<feature type="region of interest" description="Disordered" evidence="14">
    <location>
        <begin position="509"/>
        <end position="565"/>
    </location>
</feature>
<evidence type="ECO:0000256" key="7">
    <source>
        <dbReference type="ARBA" id="ARBA00022737"/>
    </source>
</evidence>
<evidence type="ECO:0000259" key="15">
    <source>
        <dbReference type="SMART" id="SM01349"/>
    </source>
</evidence>
<evidence type="ECO:0000256" key="2">
    <source>
        <dbReference type="ARBA" id="ARBA00004629"/>
    </source>
</evidence>
<feature type="compositionally biased region" description="Acidic residues" evidence="14">
    <location>
        <begin position="250"/>
        <end position="262"/>
    </location>
</feature>
<dbReference type="RefSeq" id="XP_011314708.1">
    <property type="nucleotide sequence ID" value="XM_011316406.1"/>
</dbReference>
<evidence type="ECO:0000256" key="9">
    <source>
        <dbReference type="ARBA" id="ARBA00022838"/>
    </source>
</evidence>
<evidence type="ECO:0000256" key="10">
    <source>
        <dbReference type="ARBA" id="ARBA00023212"/>
    </source>
</evidence>
<feature type="domain" description="TOG" evidence="15">
    <location>
        <begin position="272"/>
        <end position="510"/>
    </location>
</feature>
<dbReference type="CTD" id="41952"/>
<dbReference type="FunFam" id="1.25.10.10:FF:000063">
    <property type="entry name" value="Putative cytoskeleton-associated protein 5"/>
    <property type="match status" value="1"/>
</dbReference>
<proteinExistence type="inferred from homology"/>
<dbReference type="FunFam" id="1.25.10.10:FF:000052">
    <property type="entry name" value="Cytoskeleton associated protein 5"/>
    <property type="match status" value="1"/>
</dbReference>
<feature type="region of interest" description="Disordered" evidence="14">
    <location>
        <begin position="1058"/>
        <end position="1130"/>
    </location>
</feature>
<name>A0A9R1UBQ0_9HYME</name>
<gene>
    <name evidence="17" type="primary">msps</name>
</gene>
<evidence type="ECO:0000256" key="4">
    <source>
        <dbReference type="ARBA" id="ARBA00022454"/>
    </source>
</evidence>
<dbReference type="FunFam" id="1.25.10.10:FF:000050">
    <property type="entry name" value="Cytoskeleton-associated protein 5 isoform X1"/>
    <property type="match status" value="1"/>
</dbReference>
<dbReference type="GO" id="GO:0030951">
    <property type="term" value="P:establishment or maintenance of microtubule cytoskeleton polarity"/>
    <property type="evidence" value="ECO:0007669"/>
    <property type="project" value="InterPro"/>
</dbReference>
<dbReference type="GO" id="GO:0051301">
    <property type="term" value="P:cell division"/>
    <property type="evidence" value="ECO:0007669"/>
    <property type="project" value="UniProtKB-KW"/>
</dbReference>
<keyword evidence="6" id="KW-0132">Cell division</keyword>
<reference evidence="17" key="1">
    <citation type="submission" date="2025-08" db="UniProtKB">
        <authorList>
            <consortium name="RefSeq"/>
        </authorList>
    </citation>
    <scope>IDENTIFICATION</scope>
    <source>
        <strain evidence="17">USDA-PBARC FA_bdor</strain>
        <tissue evidence="17">Whole organism</tissue>
    </source>
</reference>
<evidence type="ECO:0000256" key="6">
    <source>
        <dbReference type="ARBA" id="ARBA00022618"/>
    </source>
</evidence>
<dbReference type="InterPro" id="IPR016024">
    <property type="entry name" value="ARM-type_fold"/>
</dbReference>
<feature type="domain" description="TOG" evidence="15">
    <location>
        <begin position="574"/>
        <end position="805"/>
    </location>
</feature>
<keyword evidence="8" id="KW-0498">Mitosis</keyword>
<dbReference type="Gene3D" id="1.25.10.10">
    <property type="entry name" value="Leucine-rich Repeat Variant"/>
    <property type="match status" value="5"/>
</dbReference>
<feature type="region of interest" description="Disordered" evidence="14">
    <location>
        <begin position="237"/>
        <end position="268"/>
    </location>
</feature>
<keyword evidence="16" id="KW-1185">Reference proteome</keyword>
<evidence type="ECO:0000313" key="17">
    <source>
        <dbReference type="RefSeq" id="XP_011314708.1"/>
    </source>
</evidence>
<keyword evidence="9" id="KW-0995">Kinetochore</keyword>
<dbReference type="GO" id="GO:0005874">
    <property type="term" value="C:microtubule"/>
    <property type="evidence" value="ECO:0007669"/>
    <property type="project" value="UniProtKB-ARBA"/>
</dbReference>
<comment type="similarity">
    <text evidence="13">Belongs to the TOG/XMAP215 family.</text>
</comment>
<dbReference type="InterPro" id="IPR024395">
    <property type="entry name" value="CLASP_N_dom"/>
</dbReference>
<dbReference type="FunFam" id="1.25.10.10:FF:000068">
    <property type="entry name" value="cytoskeleton-associated protein 5 isoform X1"/>
    <property type="match status" value="1"/>
</dbReference>
<dbReference type="GO" id="GO:0051231">
    <property type="term" value="P:spindle elongation"/>
    <property type="evidence" value="ECO:0007669"/>
    <property type="project" value="UniProtKB-ARBA"/>
</dbReference>
<dbReference type="FunFam" id="1.25.10.10:FF:000019">
    <property type="entry name" value="Cytoskeleton-associated protein 5"/>
    <property type="match status" value="1"/>
</dbReference>
<dbReference type="GeneID" id="105273777"/>
<comment type="subcellular location">
    <subcellularLocation>
        <location evidence="2">Chromosome</location>
        <location evidence="2">Centromere</location>
        <location evidence="2">Kinetochore</location>
    </subcellularLocation>
    <subcellularLocation>
        <location evidence="1">Cytoplasm</location>
        <location evidence="1">Cytoskeleton</location>
        <location evidence="1">Microtubule organizing center</location>
        <location evidence="1">Centrosome</location>
    </subcellularLocation>
    <subcellularLocation>
        <location evidence="3">Cytoplasm</location>
        <location evidence="3">Cytoskeleton</location>
        <location evidence="3">Spindle pole</location>
    </subcellularLocation>
</comment>
<dbReference type="Proteomes" id="UP000694866">
    <property type="component" value="Unplaced"/>
</dbReference>
<evidence type="ECO:0000256" key="5">
    <source>
        <dbReference type="ARBA" id="ARBA00022490"/>
    </source>
</evidence>
<dbReference type="GO" id="GO:0005813">
    <property type="term" value="C:centrosome"/>
    <property type="evidence" value="ECO:0007669"/>
    <property type="project" value="UniProtKB-SubCell"/>
</dbReference>
<dbReference type="InterPro" id="IPR034085">
    <property type="entry name" value="TOG"/>
</dbReference>
<dbReference type="OrthoDB" id="205662at2759"/>
<feature type="domain" description="TOG" evidence="15">
    <location>
        <begin position="1165"/>
        <end position="1404"/>
    </location>
</feature>
<keyword evidence="5" id="KW-0963">Cytoplasm</keyword>